<dbReference type="InterPro" id="IPR005839">
    <property type="entry name" value="Methylthiotransferase"/>
</dbReference>
<dbReference type="InterPro" id="IPR006467">
    <property type="entry name" value="MiaB-like_bact"/>
</dbReference>
<keyword evidence="4" id="KW-0004">4Fe-4S</keyword>
<feature type="domain" description="Radical SAM core" evidence="17">
    <location>
        <begin position="148"/>
        <end position="390"/>
    </location>
</feature>
<dbReference type="RefSeq" id="WP_009534082.1">
    <property type="nucleotide sequence ID" value="NZ_KE148312.1"/>
</dbReference>
<dbReference type="GO" id="GO:0035598">
    <property type="term" value="F:tRNA (N(6)-L-threonylcarbamoyladenosine(37)-C(2))-methylthiotransferase activity"/>
    <property type="evidence" value="ECO:0007669"/>
    <property type="project" value="UniProtKB-EC"/>
</dbReference>
<keyword evidence="6" id="KW-0808">Transferase</keyword>
<evidence type="ECO:0000256" key="5">
    <source>
        <dbReference type="ARBA" id="ARBA00022490"/>
    </source>
</evidence>
<dbReference type="Proteomes" id="UP000018461">
    <property type="component" value="Unassembled WGS sequence"/>
</dbReference>
<evidence type="ECO:0000256" key="1">
    <source>
        <dbReference type="ARBA" id="ARBA00001966"/>
    </source>
</evidence>
<dbReference type="SFLD" id="SFLDS00029">
    <property type="entry name" value="Radical_SAM"/>
    <property type="match status" value="1"/>
</dbReference>
<reference evidence="18" key="1">
    <citation type="submission" date="2011-08" db="EMBL/GenBank/DDBJ databases">
        <authorList>
            <consortium name="The Broad Institute Genome Sequencing Platform"/>
            <person name="Earl A."/>
            <person name="Ward D."/>
            <person name="Feldgarden M."/>
            <person name="Gevers D."/>
            <person name="Sizova M."/>
            <person name="Hazen A."/>
            <person name="Epstein S."/>
            <person name="Young S.K."/>
            <person name="Zeng Q."/>
            <person name="Gargeya S."/>
            <person name="Fitzgerald M."/>
            <person name="Haas B."/>
            <person name="Abouelleil A."/>
            <person name="Alvarado L."/>
            <person name="Arachchi H.M."/>
            <person name="Berlin A."/>
            <person name="Brown A."/>
            <person name="Chapman S.B."/>
            <person name="Chen Z."/>
            <person name="Dunbar C."/>
            <person name="Freedman E."/>
            <person name="Gearin G."/>
            <person name="Gellesch M."/>
            <person name="Goldberg J."/>
            <person name="Griggs A."/>
            <person name="Gujja S."/>
            <person name="Heiman D."/>
            <person name="Howarth C."/>
            <person name="Larson L."/>
            <person name="Lui A."/>
            <person name="MacDonald P.J.P."/>
            <person name="Montmayeur A."/>
            <person name="Murphy C."/>
            <person name="Neiman D."/>
            <person name="Pearson M."/>
            <person name="Priest M."/>
            <person name="Roberts A."/>
            <person name="Saif S."/>
            <person name="Shea T."/>
            <person name="Shenoy N."/>
            <person name="Sisk P."/>
            <person name="Stolte C."/>
            <person name="Sykes S."/>
            <person name="Wortman J."/>
            <person name="Nusbaum C."/>
            <person name="Birren B."/>
        </authorList>
    </citation>
    <scope>NUCLEOTIDE SEQUENCE</scope>
    <source>
        <strain evidence="18">ACB1</strain>
    </source>
</reference>
<dbReference type="PATRIC" id="fig|796943.3.peg.595"/>
<sequence length="493" mass="56326">MELKGLRFAMHNLGCKVNSYEAEAMSEAILKEGATLVPFHEEADIYLINTCSVTNIADRKSRQMIHQAKERNPDALVIATGCYVEGKKEELKEDKGIDILIGNSGKGKIVELIISYRKAMLENDGRIEEYLPPVKEEGEYENLFLSKPLDRSRAFVKIQDGCNQFCSYCIIPYVRGRIRSRKIEDCLTEIERLGQEGISEIVLTGIHLSSYGLDFQNLSYEYANKIAESGEALLSLIERIGEIPSIKRIRLGSLEPRVITESFVSRLKAVEEICPHFHLSLQSGAAKTLKEMNRHYTKEEFKEAVDCIRRAFPLAAITTDVIVGFPGETEADFQESKNFISEVGFYDMHIFKYSRRKGTRADEMKEQITEKVKKERSKILLDLALTDSEKFREQFIGKTTEVLIEEIRELEGRSYYTGFNKEYIRFYIPVQKNNSIYEGTSLPETASITENSFLRKESVREKDKQGRVEIGQIYPVLAIKAMEESLLGEFLSE</sequence>
<dbReference type="Gene3D" id="3.40.50.12160">
    <property type="entry name" value="Methylthiotransferase, N-terminal domain"/>
    <property type="match status" value="1"/>
</dbReference>
<dbReference type="InterPro" id="IPR034557">
    <property type="entry name" value="ThrcA_tRNA_MEthiotransferase"/>
</dbReference>
<evidence type="ECO:0000256" key="10">
    <source>
        <dbReference type="ARBA" id="ARBA00023004"/>
    </source>
</evidence>
<dbReference type="FunFam" id="3.80.30.20:FF:000001">
    <property type="entry name" value="tRNA-2-methylthio-N(6)-dimethylallyladenosine synthase 2"/>
    <property type="match status" value="1"/>
</dbReference>
<evidence type="ECO:0000256" key="12">
    <source>
        <dbReference type="ARBA" id="ARBA00031213"/>
    </source>
</evidence>
<name>G9WLK3_9FIRM</name>
<protein>
    <recommendedName>
        <fullName evidence="15">Threonylcarbamoyladenosine tRNA methylthiotransferase MtaB</fullName>
        <ecNumber evidence="3">2.8.4.5</ecNumber>
    </recommendedName>
    <alternativeName>
        <fullName evidence="12">tRNA-t(6)A37 methylthiotransferase</fullName>
    </alternativeName>
</protein>
<evidence type="ECO:0000256" key="13">
    <source>
        <dbReference type="ARBA" id="ARBA00051661"/>
    </source>
</evidence>
<dbReference type="PROSITE" id="PS51449">
    <property type="entry name" value="MTTASE_N"/>
    <property type="match status" value="1"/>
</dbReference>
<dbReference type="InterPro" id="IPR005840">
    <property type="entry name" value="Ribosomal_uS12_MeSTrfase_RimO"/>
</dbReference>
<dbReference type="SMART" id="SM00729">
    <property type="entry name" value="Elp3"/>
    <property type="match status" value="1"/>
</dbReference>
<dbReference type="InterPro" id="IPR023404">
    <property type="entry name" value="rSAM_horseshoe"/>
</dbReference>
<dbReference type="GO" id="GO:0005829">
    <property type="term" value="C:cytosol"/>
    <property type="evidence" value="ECO:0007669"/>
    <property type="project" value="TreeGrafter"/>
</dbReference>
<dbReference type="PROSITE" id="PS51918">
    <property type="entry name" value="RADICAL_SAM"/>
    <property type="match status" value="1"/>
</dbReference>
<evidence type="ECO:0000256" key="8">
    <source>
        <dbReference type="ARBA" id="ARBA00022694"/>
    </source>
</evidence>
<keyword evidence="19" id="KW-1185">Reference proteome</keyword>
<dbReference type="EC" id="2.8.4.5" evidence="3"/>
<accession>G9WLK3</accession>
<organism evidence="18 19">
    <name type="scientific">Oribacterium parvum ACB1</name>
    <dbReference type="NCBI Taxonomy" id="796943"/>
    <lineage>
        <taxon>Bacteria</taxon>
        <taxon>Bacillati</taxon>
        <taxon>Bacillota</taxon>
        <taxon>Clostridia</taxon>
        <taxon>Lachnospirales</taxon>
        <taxon>Lachnospiraceae</taxon>
        <taxon>Oribacterium</taxon>
    </lineage>
</organism>
<comment type="caution">
    <text evidence="18">The sequence shown here is derived from an EMBL/GenBank/DDBJ whole genome shotgun (WGS) entry which is preliminary data.</text>
</comment>
<reference evidence="18" key="2">
    <citation type="submission" date="2013-03" db="EMBL/GenBank/DDBJ databases">
        <title>The Genome Sequence of Oribacterium sp. ACB1.</title>
        <authorList>
            <consortium name="The Broad Institute Genomics Platform"/>
            <consortium name="The Broad Institute Genome Sequencing Center for Infectious Disease"/>
            <person name="Earl A."/>
            <person name="Ward D."/>
            <person name="Feldgarden M."/>
            <person name="Gevers D."/>
            <person name="Sizova M."/>
            <person name="Hazen A."/>
            <person name="Epstein S."/>
            <person name="Walker B."/>
            <person name="Young S."/>
            <person name="Zeng Q."/>
            <person name="Gargeya S."/>
            <person name="Fitzgerald M."/>
            <person name="Haas B."/>
            <person name="Abouelleil A."/>
            <person name="Allen A.W."/>
            <person name="Alvarado L."/>
            <person name="Arachchi H.M."/>
            <person name="Berlin A.M."/>
            <person name="Chapman S.B."/>
            <person name="Gainer-Dewar J."/>
            <person name="Goldberg J."/>
            <person name="Griggs A."/>
            <person name="Gujja S."/>
            <person name="Hansen M."/>
            <person name="Howarth C."/>
            <person name="Imamovic A."/>
            <person name="Ireland A."/>
            <person name="Larimer J."/>
            <person name="McCowan C."/>
            <person name="Murphy C."/>
            <person name="Pearson M."/>
            <person name="Poon T.W."/>
            <person name="Priest M."/>
            <person name="Roberts A."/>
            <person name="Saif S."/>
            <person name="Shea T."/>
            <person name="Sisk P."/>
            <person name="Sykes S."/>
            <person name="Wortman J."/>
            <person name="Nusbaum C."/>
            <person name="Birren B."/>
        </authorList>
    </citation>
    <scope>NUCLEOTIDE SEQUENCE [LARGE SCALE GENOMIC DNA]</scope>
    <source>
        <strain evidence="18">ACB1</strain>
    </source>
</reference>
<keyword evidence="11" id="KW-0411">Iron-sulfur</keyword>
<dbReference type="PROSITE" id="PS01278">
    <property type="entry name" value="MTTASE_RADICAL"/>
    <property type="match status" value="1"/>
</dbReference>
<evidence type="ECO:0000313" key="19">
    <source>
        <dbReference type="Proteomes" id="UP000018461"/>
    </source>
</evidence>
<dbReference type="SUPFAM" id="SSF102114">
    <property type="entry name" value="Radical SAM enzymes"/>
    <property type="match status" value="1"/>
</dbReference>
<dbReference type="InterPro" id="IPR020612">
    <property type="entry name" value="Methylthiotransferase_CS"/>
</dbReference>
<evidence type="ECO:0000256" key="6">
    <source>
        <dbReference type="ARBA" id="ARBA00022679"/>
    </source>
</evidence>
<evidence type="ECO:0000313" key="18">
    <source>
        <dbReference type="EMBL" id="EHL12658.1"/>
    </source>
</evidence>
<evidence type="ECO:0000256" key="4">
    <source>
        <dbReference type="ARBA" id="ARBA00022485"/>
    </source>
</evidence>
<evidence type="ECO:0000256" key="2">
    <source>
        <dbReference type="ARBA" id="ARBA00002399"/>
    </source>
</evidence>
<dbReference type="Pfam" id="PF04055">
    <property type="entry name" value="Radical_SAM"/>
    <property type="match status" value="1"/>
</dbReference>
<gene>
    <name evidence="18" type="ORF">HMPREF9625_00212</name>
</gene>
<dbReference type="InterPro" id="IPR038135">
    <property type="entry name" value="Methylthiotransferase_N_sf"/>
</dbReference>
<dbReference type="GO" id="GO:0035599">
    <property type="term" value="F:aspartic acid methylthiotransferase activity"/>
    <property type="evidence" value="ECO:0007669"/>
    <property type="project" value="TreeGrafter"/>
</dbReference>
<dbReference type="AlphaFoldDB" id="G9WLK3"/>
<proteinExistence type="inferred from homology"/>
<dbReference type="PANTHER" id="PTHR43837:SF1">
    <property type="entry name" value="RIBOSOMAL PROTEIN US12 METHYLTHIOTRANSFERASE RIMO"/>
    <property type="match status" value="1"/>
</dbReference>
<dbReference type="InterPro" id="IPR006638">
    <property type="entry name" value="Elp3/MiaA/NifB-like_rSAM"/>
</dbReference>
<evidence type="ECO:0000256" key="7">
    <source>
        <dbReference type="ARBA" id="ARBA00022691"/>
    </source>
</evidence>
<evidence type="ECO:0000256" key="9">
    <source>
        <dbReference type="ARBA" id="ARBA00022723"/>
    </source>
</evidence>
<dbReference type="FunFam" id="3.40.50.12160:FF:000004">
    <property type="entry name" value="Threonylcarbamoyladenosine tRNA methylthiotransferase MtaB"/>
    <property type="match status" value="1"/>
</dbReference>
<dbReference type="SFLD" id="SFLDG01082">
    <property type="entry name" value="B12-binding_domain_containing"/>
    <property type="match status" value="1"/>
</dbReference>
<dbReference type="STRING" id="796943.HMPREF9625_00212"/>
<evidence type="ECO:0000256" key="14">
    <source>
        <dbReference type="ARBA" id="ARBA00061574"/>
    </source>
</evidence>
<comment type="catalytic activity">
    <reaction evidence="13">
        <text>N(6)-L-threonylcarbamoyladenosine(37) in tRNA + (sulfur carrier)-SH + AH2 + 2 S-adenosyl-L-methionine = 2-methylsulfanyl-N(6)-L-threonylcarbamoyladenosine(37) in tRNA + (sulfur carrier)-H + 5'-deoxyadenosine + L-methionine + A + S-adenosyl-L-homocysteine + 2 H(+)</text>
        <dbReference type="Rhea" id="RHEA:37075"/>
        <dbReference type="Rhea" id="RHEA-COMP:10163"/>
        <dbReference type="Rhea" id="RHEA-COMP:11092"/>
        <dbReference type="Rhea" id="RHEA-COMP:14737"/>
        <dbReference type="Rhea" id="RHEA-COMP:14739"/>
        <dbReference type="ChEBI" id="CHEBI:13193"/>
        <dbReference type="ChEBI" id="CHEBI:15378"/>
        <dbReference type="ChEBI" id="CHEBI:17319"/>
        <dbReference type="ChEBI" id="CHEBI:17499"/>
        <dbReference type="ChEBI" id="CHEBI:29917"/>
        <dbReference type="ChEBI" id="CHEBI:57844"/>
        <dbReference type="ChEBI" id="CHEBI:57856"/>
        <dbReference type="ChEBI" id="CHEBI:59789"/>
        <dbReference type="ChEBI" id="CHEBI:64428"/>
        <dbReference type="ChEBI" id="CHEBI:74418"/>
        <dbReference type="ChEBI" id="CHEBI:74420"/>
        <dbReference type="EC" id="2.8.4.5"/>
    </reaction>
</comment>
<dbReference type="SFLD" id="SFLDF00295">
    <property type="entry name" value="threonylcarbamoyladenosine_tRN"/>
    <property type="match status" value="1"/>
</dbReference>
<dbReference type="GO" id="GO:0051539">
    <property type="term" value="F:4 iron, 4 sulfur cluster binding"/>
    <property type="evidence" value="ECO:0007669"/>
    <property type="project" value="UniProtKB-KW"/>
</dbReference>
<keyword evidence="5" id="KW-0963">Cytoplasm</keyword>
<dbReference type="InterPro" id="IPR013848">
    <property type="entry name" value="Methylthiotransferase_N"/>
</dbReference>
<dbReference type="Pfam" id="PF00919">
    <property type="entry name" value="UPF0004"/>
    <property type="match status" value="1"/>
</dbReference>
<comment type="function">
    <text evidence="2">Catalyzes the methylthiolation of N6-threonylcarbamoyladenosine (t(6)A), leading to the formation of 2-methylthio-N6-threonylcarbamoyladenosine (ms(2)t(6)A) at position 37 in tRNAs that read codons beginning with adenine.</text>
</comment>
<dbReference type="NCBIfam" id="TIGR01579">
    <property type="entry name" value="MiaB-like-C"/>
    <property type="match status" value="1"/>
</dbReference>
<dbReference type="EMBL" id="AFZC02000003">
    <property type="protein sequence ID" value="EHL12658.1"/>
    <property type="molecule type" value="Genomic_DNA"/>
</dbReference>
<dbReference type="HOGENOM" id="CLU_018697_1_0_9"/>
<dbReference type="Gene3D" id="3.80.30.20">
    <property type="entry name" value="tm_1862 like domain"/>
    <property type="match status" value="1"/>
</dbReference>
<comment type="similarity">
    <text evidence="14">Belongs to the methylthiotransferase family. MtaB subfamily.</text>
</comment>
<evidence type="ECO:0000259" key="16">
    <source>
        <dbReference type="PROSITE" id="PS51449"/>
    </source>
</evidence>
<keyword evidence="9" id="KW-0479">Metal-binding</keyword>
<dbReference type="GO" id="GO:0046872">
    <property type="term" value="F:metal ion binding"/>
    <property type="evidence" value="ECO:0007669"/>
    <property type="project" value="UniProtKB-KW"/>
</dbReference>
<dbReference type="SFLD" id="SFLDG01061">
    <property type="entry name" value="methylthiotransferase"/>
    <property type="match status" value="1"/>
</dbReference>
<dbReference type="InterPro" id="IPR007197">
    <property type="entry name" value="rSAM"/>
</dbReference>
<keyword evidence="8" id="KW-0819">tRNA processing</keyword>
<keyword evidence="10" id="KW-0408">Iron</keyword>
<evidence type="ECO:0000256" key="15">
    <source>
        <dbReference type="ARBA" id="ARBA00069898"/>
    </source>
</evidence>
<feature type="domain" description="MTTase N-terminal" evidence="16">
    <location>
        <begin position="6"/>
        <end position="118"/>
    </location>
</feature>
<dbReference type="NCBIfam" id="TIGR00089">
    <property type="entry name" value="MiaB/RimO family radical SAM methylthiotransferase"/>
    <property type="match status" value="1"/>
</dbReference>
<evidence type="ECO:0000259" key="17">
    <source>
        <dbReference type="PROSITE" id="PS51918"/>
    </source>
</evidence>
<dbReference type="PANTHER" id="PTHR43837">
    <property type="entry name" value="RIBOSOMAL PROTEIN S12 METHYLTHIOTRANSFERASE RIMO"/>
    <property type="match status" value="1"/>
</dbReference>
<evidence type="ECO:0000256" key="11">
    <source>
        <dbReference type="ARBA" id="ARBA00023014"/>
    </source>
</evidence>
<keyword evidence="7" id="KW-0949">S-adenosyl-L-methionine</keyword>
<evidence type="ECO:0000256" key="3">
    <source>
        <dbReference type="ARBA" id="ARBA00013273"/>
    </source>
</evidence>
<dbReference type="InterPro" id="IPR058240">
    <property type="entry name" value="rSAM_sf"/>
</dbReference>
<comment type="cofactor">
    <cofactor evidence="1">
        <name>[4Fe-4S] cluster</name>
        <dbReference type="ChEBI" id="CHEBI:49883"/>
    </cofactor>
</comment>